<evidence type="ECO:0000256" key="2">
    <source>
        <dbReference type="ARBA" id="ARBA00022695"/>
    </source>
</evidence>
<dbReference type="EMBL" id="CP117451">
    <property type="protein sequence ID" value="WLH00897.1"/>
    <property type="molecule type" value="Genomic_DNA"/>
</dbReference>
<dbReference type="RefSeq" id="WP_205929634.1">
    <property type="nucleotide sequence ID" value="NZ_CP117451.1"/>
</dbReference>
<evidence type="ECO:0000259" key="4">
    <source>
        <dbReference type="Pfam" id="PF20866"/>
    </source>
</evidence>
<evidence type="ECO:0000313" key="5">
    <source>
        <dbReference type="EMBL" id="WLH00897.1"/>
    </source>
</evidence>
<feature type="domain" description="Phosphoribosyl-dephospho-CoA transferase MdcG N-terminal" evidence="4">
    <location>
        <begin position="7"/>
        <end position="77"/>
    </location>
</feature>
<dbReference type="Pfam" id="PF10620">
    <property type="entry name" value="MdcG"/>
    <property type="match status" value="1"/>
</dbReference>
<dbReference type="NCBIfam" id="NF002332">
    <property type="entry name" value="PRK01293.1"/>
    <property type="match status" value="1"/>
</dbReference>
<name>A0ABY9FBC1_9PSED</name>
<dbReference type="Proteomes" id="UP001224838">
    <property type="component" value="Chromosome"/>
</dbReference>
<dbReference type="Pfam" id="PF20866">
    <property type="entry name" value="MdcG_N"/>
    <property type="match status" value="1"/>
</dbReference>
<feature type="domain" description="Phosphoribosyl-dephospho-CoA transferase MdcG C-terminal" evidence="3">
    <location>
        <begin position="80"/>
        <end position="198"/>
    </location>
</feature>
<reference evidence="5 6" key="1">
    <citation type="submission" date="2023-02" db="EMBL/GenBank/DDBJ databases">
        <title>Evolution of Hrp T3SS in non-pathogenic Pseudomonas fluorescens.</title>
        <authorList>
            <person name="Liao K."/>
            <person name="Wei H."/>
            <person name="Gu Y."/>
        </authorList>
    </citation>
    <scope>NUCLEOTIDE SEQUENCE [LARGE SCALE GENOMIC DNA]</scope>
    <source>
        <strain evidence="5 6">FP2034</strain>
    </source>
</reference>
<protein>
    <submittedName>
        <fullName evidence="5">Malonate decarboxylase holo-ACP synthase</fullName>
    </submittedName>
</protein>
<gene>
    <name evidence="5" type="ORF">PSH92_26750</name>
</gene>
<evidence type="ECO:0000313" key="6">
    <source>
        <dbReference type="Proteomes" id="UP001224838"/>
    </source>
</evidence>
<dbReference type="InterPro" id="IPR017557">
    <property type="entry name" value="Holo-ACP_synthase"/>
</dbReference>
<accession>A0ABY9FBC1</accession>
<sequence>MVSTFLAHDLLWGMTPQQLPADAPAWVVESITAGQPVVVRRALMTPDRIAVGVRGRLREQRYATSMAITAIARRVTPEDLCHVASTRDLPALQALSQLRPLLDASGWTWGVSGSAGFELATGIEALHERSDLDLILRTPDCLDRLQARKLLTLLDASVCAVDMQLQTPCGAVALREWAGSSRRVLLKDDVQARLVSDPWQPSVGQVA</sequence>
<organism evidence="5 6">
    <name type="scientific">Pseudomonas beijingensis</name>
    <dbReference type="NCBI Taxonomy" id="2954101"/>
    <lineage>
        <taxon>Bacteria</taxon>
        <taxon>Pseudomonadati</taxon>
        <taxon>Pseudomonadota</taxon>
        <taxon>Gammaproteobacteria</taxon>
        <taxon>Pseudomonadales</taxon>
        <taxon>Pseudomonadaceae</taxon>
        <taxon>Pseudomonas</taxon>
    </lineage>
</organism>
<proteinExistence type="predicted"/>
<dbReference type="NCBIfam" id="TIGR03135">
    <property type="entry name" value="malonate_mdcG"/>
    <property type="match status" value="1"/>
</dbReference>
<keyword evidence="2" id="KW-0548">Nucleotidyltransferase</keyword>
<keyword evidence="6" id="KW-1185">Reference proteome</keyword>
<keyword evidence="1" id="KW-0808">Transferase</keyword>
<evidence type="ECO:0000259" key="3">
    <source>
        <dbReference type="Pfam" id="PF10620"/>
    </source>
</evidence>
<dbReference type="InterPro" id="IPR049180">
    <property type="entry name" value="MdcG_C"/>
</dbReference>
<dbReference type="InterPro" id="IPR048903">
    <property type="entry name" value="MdcG_N"/>
</dbReference>
<evidence type="ECO:0000256" key="1">
    <source>
        <dbReference type="ARBA" id="ARBA00022679"/>
    </source>
</evidence>